<feature type="transmembrane region" description="Helical" evidence="1">
    <location>
        <begin position="188"/>
        <end position="215"/>
    </location>
</feature>
<feature type="transmembrane region" description="Helical" evidence="1">
    <location>
        <begin position="277"/>
        <end position="299"/>
    </location>
</feature>
<accession>A0ABW9JCU7</accession>
<gene>
    <name evidence="2" type="ORF">E5L68_002415</name>
</gene>
<feature type="transmembrane region" description="Helical" evidence="1">
    <location>
        <begin position="311"/>
        <end position="331"/>
    </location>
</feature>
<name>A0ABW9JCU7_9SPHI</name>
<dbReference type="Pfam" id="PF14897">
    <property type="entry name" value="EpsG"/>
    <property type="match status" value="1"/>
</dbReference>
<feature type="transmembrane region" description="Helical" evidence="1">
    <location>
        <begin position="368"/>
        <end position="386"/>
    </location>
</feature>
<feature type="transmembrane region" description="Helical" evidence="1">
    <location>
        <begin position="343"/>
        <end position="362"/>
    </location>
</feature>
<evidence type="ECO:0000313" key="2">
    <source>
        <dbReference type="EMBL" id="MFN0290224.1"/>
    </source>
</evidence>
<proteinExistence type="predicted"/>
<feature type="transmembrane region" description="Helical" evidence="1">
    <location>
        <begin position="9"/>
        <end position="28"/>
    </location>
</feature>
<dbReference type="Proteomes" id="UP001517367">
    <property type="component" value="Unassembled WGS sequence"/>
</dbReference>
<reference evidence="2 3" key="1">
    <citation type="submission" date="2024-12" db="EMBL/GenBank/DDBJ databases">
        <authorList>
            <person name="Hu S."/>
        </authorList>
    </citation>
    <scope>NUCLEOTIDE SEQUENCE [LARGE SCALE GENOMIC DNA]</scope>
    <source>
        <strain evidence="2 3">P-25</strain>
    </source>
</reference>
<dbReference type="InterPro" id="IPR049458">
    <property type="entry name" value="EpsG-like"/>
</dbReference>
<evidence type="ECO:0000313" key="3">
    <source>
        <dbReference type="Proteomes" id="UP001517367"/>
    </source>
</evidence>
<keyword evidence="1" id="KW-0812">Transmembrane</keyword>
<feature type="transmembrane region" description="Helical" evidence="1">
    <location>
        <begin position="145"/>
        <end position="167"/>
    </location>
</feature>
<dbReference type="RefSeq" id="WP_138727811.1">
    <property type="nucleotide sequence ID" value="NZ_SRMP02000001.1"/>
</dbReference>
<sequence length="415" mass="48726">MYKQFRDHIFIWAVFILSPLASLLISLRNYRASWVKNILWAFIIFYGVNFFIYDDMMDANRYADKLKTLHHTEITTDNFLDLFFSDEESSYLDFAAPVVTFIIARFTENYAVLFGVYSFIFGFFYSRNLWFLLEGLKEGLKPATFILFILICLLVPFWAVNGFRFWTATQVFLYGMLPYVFVAKEKKYLLIAALSIFFHFSYIVPMLIIGFSYAYTKNLTVLFYVFLCSFLFSFVKLQSLQDFLIGHAPDFLHKKLSTYVNQDYADNLKEAESATKWFVILKAQIIAWFSLFIVCFSFILHRNFITSKPVLFNSFCMILYFLIGFNILSAIPSFGRFLLPSYYLTFCFAFILIQNYSAHFIWLRRSVYVALPLLALYIVFTLRIGLQTINVLVVTSNPMLCIGQQGQAMLDWFKK</sequence>
<feature type="transmembrane region" description="Helical" evidence="1">
    <location>
        <begin position="221"/>
        <end position="237"/>
    </location>
</feature>
<feature type="transmembrane region" description="Helical" evidence="1">
    <location>
        <begin position="34"/>
        <end position="53"/>
    </location>
</feature>
<comment type="caution">
    <text evidence="2">The sequence shown here is derived from an EMBL/GenBank/DDBJ whole genome shotgun (WGS) entry which is preliminary data.</text>
</comment>
<keyword evidence="1" id="KW-1133">Transmembrane helix</keyword>
<evidence type="ECO:0000256" key="1">
    <source>
        <dbReference type="SAM" id="Phobius"/>
    </source>
</evidence>
<feature type="transmembrane region" description="Helical" evidence="1">
    <location>
        <begin position="110"/>
        <end position="133"/>
    </location>
</feature>
<keyword evidence="1" id="KW-0472">Membrane</keyword>
<keyword evidence="3" id="KW-1185">Reference proteome</keyword>
<organism evidence="2 3">
    <name type="scientific">Pedobacter helvus</name>
    <dbReference type="NCBI Taxonomy" id="2563444"/>
    <lineage>
        <taxon>Bacteria</taxon>
        <taxon>Pseudomonadati</taxon>
        <taxon>Bacteroidota</taxon>
        <taxon>Sphingobacteriia</taxon>
        <taxon>Sphingobacteriales</taxon>
        <taxon>Sphingobacteriaceae</taxon>
        <taxon>Pedobacter</taxon>
    </lineage>
</organism>
<protein>
    <submittedName>
        <fullName evidence="2">EpsG family protein</fullName>
    </submittedName>
</protein>
<dbReference type="EMBL" id="SRMP02000001">
    <property type="protein sequence ID" value="MFN0290224.1"/>
    <property type="molecule type" value="Genomic_DNA"/>
</dbReference>